<reference evidence="1" key="1">
    <citation type="submission" date="2019-08" db="EMBL/GenBank/DDBJ databases">
        <authorList>
            <person name="Kucharzyk K."/>
            <person name="Murdoch R.W."/>
            <person name="Higgins S."/>
            <person name="Loffler F."/>
        </authorList>
    </citation>
    <scope>NUCLEOTIDE SEQUENCE</scope>
</reference>
<dbReference type="EMBL" id="VSSQ01101737">
    <property type="protein sequence ID" value="MPN43377.1"/>
    <property type="molecule type" value="Genomic_DNA"/>
</dbReference>
<name>A0A645HWK1_9ZZZZ</name>
<accession>A0A645HWK1</accession>
<evidence type="ECO:0000313" key="1">
    <source>
        <dbReference type="EMBL" id="MPN43377.1"/>
    </source>
</evidence>
<comment type="caution">
    <text evidence="1">The sequence shown here is derived from an EMBL/GenBank/DDBJ whole genome shotgun (WGS) entry which is preliminary data.</text>
</comment>
<dbReference type="AlphaFoldDB" id="A0A645HWK1"/>
<proteinExistence type="predicted"/>
<sequence length="161" mass="18463">MIGVPKIRIGDLHLLKNIDFTFGGKDYFFRTRRIYNITVLIGEFIIHNKLFCLLVFVPDVRFHSKFGHVLANSRIPNAHTARSRGIGLHRIGYVQRSCHNERNIAINAAEITEIEFFDRLSGRNFAIIAIKSLYNDPVGFVETDFVADINSRRQITARMGD</sequence>
<protein>
    <submittedName>
        <fullName evidence="1">Uncharacterized protein</fullName>
    </submittedName>
</protein>
<organism evidence="1">
    <name type="scientific">bioreactor metagenome</name>
    <dbReference type="NCBI Taxonomy" id="1076179"/>
    <lineage>
        <taxon>unclassified sequences</taxon>
        <taxon>metagenomes</taxon>
        <taxon>ecological metagenomes</taxon>
    </lineage>
</organism>
<gene>
    <name evidence="1" type="ORF">SDC9_190936</name>
</gene>